<proteinExistence type="predicted"/>
<evidence type="ECO:0000313" key="2">
    <source>
        <dbReference type="Proteomes" id="UP000007509"/>
    </source>
</evidence>
<protein>
    <submittedName>
        <fullName evidence="1">Uncharacterized protein</fullName>
    </submittedName>
</protein>
<accession>J2SXU8</accession>
<dbReference type="AlphaFoldDB" id="J2SXU8"/>
<reference evidence="1 2" key="1">
    <citation type="journal article" date="2012" name="J. Bacteriol.">
        <title>Twenty-one genome sequences from Pseudomonas species and 19 genome sequences from diverse bacteria isolated from the rhizosphere and endosphere of Populus deltoides.</title>
        <authorList>
            <person name="Brown S.D."/>
            <person name="Utturkar S.M."/>
            <person name="Klingeman D.M."/>
            <person name="Johnson C.M."/>
            <person name="Martin S.L."/>
            <person name="Land M.L."/>
            <person name="Lu T.Y."/>
            <person name="Schadt C.W."/>
            <person name="Doktycz M.J."/>
            <person name="Pelletier D.A."/>
        </authorList>
    </citation>
    <scope>NUCLEOTIDE SEQUENCE [LARGE SCALE GENOMIC DNA]</scope>
    <source>
        <strain evidence="1 2">CF314</strain>
    </source>
</reference>
<evidence type="ECO:0000313" key="1">
    <source>
        <dbReference type="EMBL" id="EJL70467.1"/>
    </source>
</evidence>
<gene>
    <name evidence="1" type="ORF">PMI13_02802</name>
</gene>
<sequence length="207" mass="24561">MNINLRDINYVKLFRFTETQKEQIFKIYDKLCEKYNVSVIDIKDSPLFRFQPIVENENFTPEICYVIENKNQSSFYLYIVIRTIKHTQKHGSHIEEILEIWGMKKLDESYGDLTIRKETFADKIANVFGNFDISFKDDKKFNDTFSILTGNESRARLFLNPSRRQLIKSFVDEDFELELKSNILSFGLPKKLTVKRALMISKFLEKI</sequence>
<dbReference type="OrthoDB" id="1241894at2"/>
<keyword evidence="2" id="KW-1185">Reference proteome</keyword>
<dbReference type="Proteomes" id="UP000007509">
    <property type="component" value="Unassembled WGS sequence"/>
</dbReference>
<name>J2SXU8_9FLAO</name>
<dbReference type="RefSeq" id="WP_007844711.1">
    <property type="nucleotide sequence ID" value="NZ_AKJY01000054.1"/>
</dbReference>
<dbReference type="PATRIC" id="fig|1144316.3.peg.2819"/>
<dbReference type="EMBL" id="AKJY01000054">
    <property type="protein sequence ID" value="EJL70467.1"/>
    <property type="molecule type" value="Genomic_DNA"/>
</dbReference>
<comment type="caution">
    <text evidence="1">The sequence shown here is derived from an EMBL/GenBank/DDBJ whole genome shotgun (WGS) entry which is preliminary data.</text>
</comment>
<organism evidence="1 2">
    <name type="scientific">Chryseobacterium populi</name>
    <dbReference type="NCBI Taxonomy" id="1144316"/>
    <lineage>
        <taxon>Bacteria</taxon>
        <taxon>Pseudomonadati</taxon>
        <taxon>Bacteroidota</taxon>
        <taxon>Flavobacteriia</taxon>
        <taxon>Flavobacteriales</taxon>
        <taxon>Weeksellaceae</taxon>
        <taxon>Chryseobacterium group</taxon>
        <taxon>Chryseobacterium</taxon>
    </lineage>
</organism>